<gene>
    <name evidence="1" type="primary">AVEN_145324_1</name>
    <name evidence="1" type="ORF">TNIN_91001</name>
</gene>
<proteinExistence type="predicted"/>
<accession>A0A8X6WT70</accession>
<dbReference type="PANTHER" id="PTHR31511">
    <property type="entry name" value="PROTEIN CBG23764"/>
    <property type="match status" value="1"/>
</dbReference>
<dbReference type="EMBL" id="BMAV01001820">
    <property type="protein sequence ID" value="GFY40300.1"/>
    <property type="molecule type" value="Genomic_DNA"/>
</dbReference>
<dbReference type="PANTHER" id="PTHR31511:SF12">
    <property type="entry name" value="RHO TERMINATION FACTOR N-TERMINAL DOMAIN-CONTAINING PROTEIN"/>
    <property type="match status" value="1"/>
</dbReference>
<evidence type="ECO:0000313" key="1">
    <source>
        <dbReference type="EMBL" id="GFY40300.1"/>
    </source>
</evidence>
<comment type="caution">
    <text evidence="1">The sequence shown here is derived from an EMBL/GenBank/DDBJ whole genome shotgun (WGS) entry which is preliminary data.</text>
</comment>
<dbReference type="OrthoDB" id="6433297at2759"/>
<keyword evidence="2" id="KW-1185">Reference proteome</keyword>
<organism evidence="1 2">
    <name type="scientific">Trichonephila inaurata madagascariensis</name>
    <dbReference type="NCBI Taxonomy" id="2747483"/>
    <lineage>
        <taxon>Eukaryota</taxon>
        <taxon>Metazoa</taxon>
        <taxon>Ecdysozoa</taxon>
        <taxon>Arthropoda</taxon>
        <taxon>Chelicerata</taxon>
        <taxon>Arachnida</taxon>
        <taxon>Araneae</taxon>
        <taxon>Araneomorphae</taxon>
        <taxon>Entelegynae</taxon>
        <taxon>Araneoidea</taxon>
        <taxon>Nephilidae</taxon>
        <taxon>Trichonephila</taxon>
        <taxon>Trichonephila inaurata</taxon>
    </lineage>
</organism>
<dbReference type="Proteomes" id="UP000886998">
    <property type="component" value="Unassembled WGS sequence"/>
</dbReference>
<name>A0A8X6WT70_9ARAC</name>
<evidence type="ECO:0000313" key="2">
    <source>
        <dbReference type="Proteomes" id="UP000886998"/>
    </source>
</evidence>
<sequence>MPTQEEKWLEFSNHRFKLLVPYLIYADLECILEKISSCEQDPKISSIQSIAKHVPRGFAFVIVGPVGMMIKAPKVFRGKNAIDQFLTKLLDEENFKSSILCSICANPLNGDAVMDHYHITGA</sequence>
<dbReference type="AlphaFoldDB" id="A0A8X6WT70"/>
<protein>
    <submittedName>
        <fullName evidence="1">Uncharacterized protein</fullName>
    </submittedName>
</protein>
<reference evidence="1" key="1">
    <citation type="submission" date="2020-08" db="EMBL/GenBank/DDBJ databases">
        <title>Multicomponent nature underlies the extraordinary mechanical properties of spider dragline silk.</title>
        <authorList>
            <person name="Kono N."/>
            <person name="Nakamura H."/>
            <person name="Mori M."/>
            <person name="Yoshida Y."/>
            <person name="Ohtoshi R."/>
            <person name="Malay A.D."/>
            <person name="Moran D.A.P."/>
            <person name="Tomita M."/>
            <person name="Numata K."/>
            <person name="Arakawa K."/>
        </authorList>
    </citation>
    <scope>NUCLEOTIDE SEQUENCE</scope>
</reference>